<evidence type="ECO:0000256" key="2">
    <source>
        <dbReference type="SAM" id="SignalP"/>
    </source>
</evidence>
<comment type="caution">
    <text evidence="3">The sequence shown here is derived from an EMBL/GenBank/DDBJ whole genome shotgun (WGS) entry which is preliminary data.</text>
</comment>
<feature type="chain" id="PRO_5007564221" description="Lipoprotein" evidence="2">
    <location>
        <begin position="28"/>
        <end position="77"/>
    </location>
</feature>
<proteinExistence type="predicted"/>
<keyword evidence="2" id="KW-0732">Signal</keyword>
<feature type="region of interest" description="Disordered" evidence="1">
    <location>
        <begin position="27"/>
        <end position="59"/>
    </location>
</feature>
<dbReference type="AlphaFoldDB" id="A0A150L9E0"/>
<protein>
    <recommendedName>
        <fullName evidence="5">Lipoprotein</fullName>
    </recommendedName>
</protein>
<accession>A0A150L9E0</accession>
<evidence type="ECO:0000313" key="4">
    <source>
        <dbReference type="Proteomes" id="UP000075666"/>
    </source>
</evidence>
<sequence>MQQTVGKWLVPIIGVLLVLAACTSQQGANNHQNGTTHANQINKSINDSGKSSHLESRLIDEESLTNDINTLQRKKAD</sequence>
<dbReference type="OrthoDB" id="2820739at2"/>
<gene>
    <name evidence="3" type="ORF">B4102_1867</name>
</gene>
<evidence type="ECO:0000313" key="3">
    <source>
        <dbReference type="EMBL" id="KYD08860.1"/>
    </source>
</evidence>
<name>A0A150L9E0_9BACI</name>
<keyword evidence="4" id="KW-1185">Reference proteome</keyword>
<feature type="compositionally biased region" description="Basic and acidic residues" evidence="1">
    <location>
        <begin position="50"/>
        <end position="59"/>
    </location>
</feature>
<dbReference type="STRING" id="46224.B4102_1867"/>
<organism evidence="3 4">
    <name type="scientific">Heyndrickxia sporothermodurans</name>
    <dbReference type="NCBI Taxonomy" id="46224"/>
    <lineage>
        <taxon>Bacteria</taxon>
        <taxon>Bacillati</taxon>
        <taxon>Bacillota</taxon>
        <taxon>Bacilli</taxon>
        <taxon>Bacillales</taxon>
        <taxon>Bacillaceae</taxon>
        <taxon>Heyndrickxia</taxon>
    </lineage>
</organism>
<dbReference type="Proteomes" id="UP000075666">
    <property type="component" value="Unassembled WGS sequence"/>
</dbReference>
<dbReference type="EMBL" id="LQYN01000028">
    <property type="protein sequence ID" value="KYD08860.1"/>
    <property type="molecule type" value="Genomic_DNA"/>
</dbReference>
<reference evidence="3 4" key="1">
    <citation type="submission" date="2016-01" db="EMBL/GenBank/DDBJ databases">
        <title>Genome Sequences of Twelve Sporeforming Bacillus Species Isolated from Foods.</title>
        <authorList>
            <person name="Berendsen E.M."/>
            <person name="Wells-Bennik M.H."/>
            <person name="Krawcyk A.O."/>
            <person name="De Jong A."/>
            <person name="Holsappel S."/>
            <person name="Eijlander R.T."/>
            <person name="Kuipers O.P."/>
        </authorList>
    </citation>
    <scope>NUCLEOTIDE SEQUENCE [LARGE SCALE GENOMIC DNA]</scope>
    <source>
        <strain evidence="3 4">B4102</strain>
    </source>
</reference>
<dbReference type="PATRIC" id="fig|46224.3.peg.2024"/>
<dbReference type="PROSITE" id="PS51257">
    <property type="entry name" value="PROKAR_LIPOPROTEIN"/>
    <property type="match status" value="1"/>
</dbReference>
<evidence type="ECO:0008006" key="5">
    <source>
        <dbReference type="Google" id="ProtNLM"/>
    </source>
</evidence>
<evidence type="ECO:0000256" key="1">
    <source>
        <dbReference type="SAM" id="MobiDB-lite"/>
    </source>
</evidence>
<feature type="signal peptide" evidence="2">
    <location>
        <begin position="1"/>
        <end position="27"/>
    </location>
</feature>
<feature type="compositionally biased region" description="Polar residues" evidence="1">
    <location>
        <begin position="27"/>
        <end position="49"/>
    </location>
</feature>
<dbReference type="RefSeq" id="WP_066229265.1">
    <property type="nucleotide sequence ID" value="NZ_JARMRX010000050.1"/>
</dbReference>